<dbReference type="EMBL" id="JAQQWI010000017">
    <property type="protein sequence ID" value="KAK8006478.1"/>
    <property type="molecule type" value="Genomic_DNA"/>
</dbReference>
<feature type="compositionally biased region" description="Basic residues" evidence="2">
    <location>
        <begin position="636"/>
        <end position="646"/>
    </location>
</feature>
<feature type="compositionally biased region" description="Acidic residues" evidence="2">
    <location>
        <begin position="705"/>
        <end position="717"/>
    </location>
</feature>
<proteinExistence type="predicted"/>
<evidence type="ECO:0000256" key="1">
    <source>
        <dbReference type="SAM" id="Coils"/>
    </source>
</evidence>
<feature type="compositionally biased region" description="Polar residues" evidence="2">
    <location>
        <begin position="787"/>
        <end position="811"/>
    </location>
</feature>
<feature type="region of interest" description="Disordered" evidence="2">
    <location>
        <begin position="212"/>
        <end position="382"/>
    </location>
</feature>
<sequence length="811" mass="89165">MPRKELRSGKTYGVDSPVTATATASASSANQSEENVAGPSVTTSTATTAATSSPAVHSSPAVSLPRSPALPNPTAVPSTSTAATPAPGWDEPVPDMSSLPPTPSSSRREKRRRDFRKDGDDYEREEDDPEHGTALAAARRGKRICVEDEGAEGEESSQRAVPATSTPNFTYAVNSAAAANAAEAKRPKLLVGATPAITGPVDPAIAAAIAAKAGKPKLLPLKTNKDRRPNGGKPRRSPDRDNQNLPLSRKRSGGRTKTDLLRAGLRTGTFPTHRKGPKEPASQPGPSRDAAGAVPQPGSSRDAAGAAPQPGPSRDAAGAAPQPGPSRDAAGAAPQPGSSRDAAGADPQPGPSNDAAGAAPQPGPSSDAAGADPQPDTNSREHWMSRGLDLDEFEQLRDLWAHKERRRQLYPMSSKFRASGNTRTGGPRYTLLETVRQRERERERERERVRDSALSQLQRLQRRPGFLRRIVQAGQRAVRSRFDAIRNRVSTYLHDRFEAYQTEQRLYEERQQEELRRRQEEQQRQQEELRRQQEEEQRRREAEEQEREEQARLQVRMEEHQRQDYQWFQQDWLRQQGHTDLPAVAPPPATPRPQTNMNPQGVNGCYHNPNWSVSASTSSGGSSDHSGENTHDPHRLWKSGKHRRNCERRLDNLLGRVRGQSSSAAYIQRHEGQPSQQSQRSQRRRRKTRSRTPQGHNGRYYLPDDLGDSSSEEEEDSMLPSPSSSSAAHKPVSNHAHSSSRIPSASSATNQQQSLAPFDPQIPQGTDGRFYVPDFPDNWSEIDSAMASPNDNSDSRSISNESFFGTYNRQQ</sequence>
<accession>A0ABR1RAV5</accession>
<feature type="compositionally biased region" description="Low complexity" evidence="2">
    <location>
        <begin position="612"/>
        <end position="624"/>
    </location>
</feature>
<feature type="region of interest" description="Disordered" evidence="2">
    <location>
        <begin position="1"/>
        <end position="166"/>
    </location>
</feature>
<evidence type="ECO:0000256" key="2">
    <source>
        <dbReference type="SAM" id="MobiDB-lite"/>
    </source>
</evidence>
<keyword evidence="4" id="KW-1185">Reference proteome</keyword>
<feature type="compositionally biased region" description="Basic residues" evidence="2">
    <location>
        <begin position="681"/>
        <end position="690"/>
    </location>
</feature>
<evidence type="ECO:0000313" key="4">
    <source>
        <dbReference type="Proteomes" id="UP001396898"/>
    </source>
</evidence>
<gene>
    <name evidence="3" type="ORF">PG991_012775</name>
</gene>
<evidence type="ECO:0000313" key="3">
    <source>
        <dbReference type="EMBL" id="KAK8006478.1"/>
    </source>
</evidence>
<organism evidence="3 4">
    <name type="scientific">Apiospora marii</name>
    <dbReference type="NCBI Taxonomy" id="335849"/>
    <lineage>
        <taxon>Eukaryota</taxon>
        <taxon>Fungi</taxon>
        <taxon>Dikarya</taxon>
        <taxon>Ascomycota</taxon>
        <taxon>Pezizomycotina</taxon>
        <taxon>Sordariomycetes</taxon>
        <taxon>Xylariomycetidae</taxon>
        <taxon>Amphisphaeriales</taxon>
        <taxon>Apiosporaceae</taxon>
        <taxon>Apiospora</taxon>
    </lineage>
</organism>
<feature type="compositionally biased region" description="Low complexity" evidence="2">
    <location>
        <begin position="36"/>
        <end position="63"/>
    </location>
</feature>
<feature type="compositionally biased region" description="Low complexity" evidence="2">
    <location>
        <begin position="212"/>
        <end position="222"/>
    </location>
</feature>
<feature type="compositionally biased region" description="Acidic residues" evidence="2">
    <location>
        <begin position="120"/>
        <end position="129"/>
    </location>
</feature>
<name>A0ABR1RAV5_9PEZI</name>
<keyword evidence="1" id="KW-0175">Coiled coil</keyword>
<feature type="region of interest" description="Disordered" evidence="2">
    <location>
        <begin position="605"/>
        <end position="811"/>
    </location>
</feature>
<feature type="compositionally biased region" description="Low complexity" evidence="2">
    <location>
        <begin position="73"/>
        <end position="87"/>
    </location>
</feature>
<protein>
    <submittedName>
        <fullName evidence="3">Uncharacterized protein</fullName>
    </submittedName>
</protein>
<comment type="caution">
    <text evidence="3">The sequence shown here is derived from an EMBL/GenBank/DDBJ whole genome shotgun (WGS) entry which is preliminary data.</text>
</comment>
<feature type="compositionally biased region" description="Low complexity" evidence="2">
    <location>
        <begin position="736"/>
        <end position="748"/>
    </location>
</feature>
<feature type="compositionally biased region" description="Basic and acidic residues" evidence="2">
    <location>
        <begin position="625"/>
        <end position="635"/>
    </location>
</feature>
<feature type="coiled-coil region" evidence="1">
    <location>
        <begin position="503"/>
        <end position="563"/>
    </location>
</feature>
<reference evidence="3 4" key="1">
    <citation type="submission" date="2023-01" db="EMBL/GenBank/DDBJ databases">
        <title>Analysis of 21 Apiospora genomes using comparative genomics revels a genus with tremendous synthesis potential of carbohydrate active enzymes and secondary metabolites.</title>
        <authorList>
            <person name="Sorensen T."/>
        </authorList>
    </citation>
    <scope>NUCLEOTIDE SEQUENCE [LARGE SCALE GENOMIC DNA]</scope>
    <source>
        <strain evidence="3 4">CBS 20057</strain>
    </source>
</reference>
<feature type="compositionally biased region" description="Low complexity" evidence="2">
    <location>
        <begin position="19"/>
        <end position="29"/>
    </location>
</feature>
<dbReference type="Proteomes" id="UP001396898">
    <property type="component" value="Unassembled WGS sequence"/>
</dbReference>
<feature type="compositionally biased region" description="Low complexity" evidence="2">
    <location>
        <begin position="354"/>
        <end position="371"/>
    </location>
</feature>